<keyword evidence="9" id="KW-1185">Reference proteome</keyword>
<dbReference type="SMART" id="SM00283">
    <property type="entry name" value="MA"/>
    <property type="match status" value="1"/>
</dbReference>
<dbReference type="AlphaFoldDB" id="A0AA37W549"/>
<comment type="subcellular location">
    <subcellularLocation>
        <location evidence="1">Membrane</location>
    </subcellularLocation>
</comment>
<dbReference type="RefSeq" id="WP_284378780.1">
    <property type="nucleotide sequence ID" value="NZ_BSNM01000003.1"/>
</dbReference>
<protein>
    <submittedName>
        <fullName evidence="8">Methyl-accepting chemotaxis protein</fullName>
    </submittedName>
</protein>
<accession>A0AA37W549</accession>
<evidence type="ECO:0000256" key="1">
    <source>
        <dbReference type="ARBA" id="ARBA00004370"/>
    </source>
</evidence>
<name>A0AA37W549_9GAMM</name>
<evidence type="ECO:0000256" key="2">
    <source>
        <dbReference type="ARBA" id="ARBA00023224"/>
    </source>
</evidence>
<dbReference type="Pfam" id="PF00015">
    <property type="entry name" value="MCPsignal"/>
    <property type="match status" value="1"/>
</dbReference>
<organism evidence="8 9">
    <name type="scientific">Litoribrevibacter albus</name>
    <dbReference type="NCBI Taxonomy" id="1473156"/>
    <lineage>
        <taxon>Bacteria</taxon>
        <taxon>Pseudomonadati</taxon>
        <taxon>Pseudomonadota</taxon>
        <taxon>Gammaproteobacteria</taxon>
        <taxon>Oceanospirillales</taxon>
        <taxon>Oceanospirillaceae</taxon>
        <taxon>Litoribrevibacter</taxon>
    </lineage>
</organism>
<dbReference type="SUPFAM" id="SSF58104">
    <property type="entry name" value="Methyl-accepting chemotaxis protein (MCP) signaling domain"/>
    <property type="match status" value="1"/>
</dbReference>
<dbReference type="PROSITE" id="PS50885">
    <property type="entry name" value="HAMP"/>
    <property type="match status" value="1"/>
</dbReference>
<dbReference type="EMBL" id="BSNM01000003">
    <property type="protein sequence ID" value="GLQ30205.1"/>
    <property type="molecule type" value="Genomic_DNA"/>
</dbReference>
<evidence type="ECO:0000256" key="3">
    <source>
        <dbReference type="ARBA" id="ARBA00029447"/>
    </source>
</evidence>
<keyword evidence="2 4" id="KW-0807">Transducer</keyword>
<reference evidence="8" key="1">
    <citation type="journal article" date="2014" name="Int. J. Syst. Evol. Microbiol.">
        <title>Complete genome sequence of Corynebacterium casei LMG S-19264T (=DSM 44701T), isolated from a smear-ripened cheese.</title>
        <authorList>
            <consortium name="US DOE Joint Genome Institute (JGI-PGF)"/>
            <person name="Walter F."/>
            <person name="Albersmeier A."/>
            <person name="Kalinowski J."/>
            <person name="Ruckert C."/>
        </authorList>
    </citation>
    <scope>NUCLEOTIDE SEQUENCE</scope>
    <source>
        <strain evidence="8">NBRC 110071</strain>
    </source>
</reference>
<evidence type="ECO:0000313" key="9">
    <source>
        <dbReference type="Proteomes" id="UP001161389"/>
    </source>
</evidence>
<dbReference type="InterPro" id="IPR003660">
    <property type="entry name" value="HAMP_dom"/>
</dbReference>
<keyword evidence="5" id="KW-0812">Transmembrane</keyword>
<evidence type="ECO:0000259" key="7">
    <source>
        <dbReference type="PROSITE" id="PS50885"/>
    </source>
</evidence>
<dbReference type="GO" id="GO:0007165">
    <property type="term" value="P:signal transduction"/>
    <property type="evidence" value="ECO:0007669"/>
    <property type="project" value="UniProtKB-KW"/>
</dbReference>
<dbReference type="FunFam" id="1.10.287.950:FF:000001">
    <property type="entry name" value="Methyl-accepting chemotaxis sensory transducer"/>
    <property type="match status" value="1"/>
</dbReference>
<comment type="caution">
    <text evidence="8">The sequence shown here is derived from an EMBL/GenBank/DDBJ whole genome shotgun (WGS) entry which is preliminary data.</text>
</comment>
<evidence type="ECO:0000256" key="5">
    <source>
        <dbReference type="SAM" id="Phobius"/>
    </source>
</evidence>
<evidence type="ECO:0000259" key="6">
    <source>
        <dbReference type="PROSITE" id="PS50111"/>
    </source>
</evidence>
<dbReference type="PANTHER" id="PTHR32089">
    <property type="entry name" value="METHYL-ACCEPTING CHEMOTAXIS PROTEIN MCPB"/>
    <property type="match status" value="1"/>
</dbReference>
<dbReference type="Proteomes" id="UP001161389">
    <property type="component" value="Unassembled WGS sequence"/>
</dbReference>
<dbReference type="CDD" id="cd06225">
    <property type="entry name" value="HAMP"/>
    <property type="match status" value="1"/>
</dbReference>
<dbReference type="Gene3D" id="1.10.287.950">
    <property type="entry name" value="Methyl-accepting chemotaxis protein"/>
    <property type="match status" value="1"/>
</dbReference>
<dbReference type="PANTHER" id="PTHR32089:SF120">
    <property type="entry name" value="METHYL-ACCEPTING CHEMOTAXIS PROTEIN TLPQ"/>
    <property type="match status" value="1"/>
</dbReference>
<dbReference type="GO" id="GO:0016020">
    <property type="term" value="C:membrane"/>
    <property type="evidence" value="ECO:0007669"/>
    <property type="project" value="UniProtKB-SubCell"/>
</dbReference>
<feature type="domain" description="HAMP" evidence="7">
    <location>
        <begin position="343"/>
        <end position="396"/>
    </location>
</feature>
<evidence type="ECO:0000256" key="4">
    <source>
        <dbReference type="PROSITE-ProRule" id="PRU00284"/>
    </source>
</evidence>
<keyword evidence="5" id="KW-0472">Membrane</keyword>
<dbReference type="GO" id="GO:0006935">
    <property type="term" value="P:chemotaxis"/>
    <property type="evidence" value="ECO:0007669"/>
    <property type="project" value="UniProtKB-ARBA"/>
</dbReference>
<evidence type="ECO:0000313" key="8">
    <source>
        <dbReference type="EMBL" id="GLQ30205.1"/>
    </source>
</evidence>
<dbReference type="InterPro" id="IPR004089">
    <property type="entry name" value="MCPsignal_dom"/>
</dbReference>
<dbReference type="PROSITE" id="PS50111">
    <property type="entry name" value="CHEMOTAXIS_TRANSDUC_2"/>
    <property type="match status" value="1"/>
</dbReference>
<gene>
    <name evidence="8" type="ORF">GCM10007876_06830</name>
</gene>
<feature type="transmembrane region" description="Helical" evidence="5">
    <location>
        <begin position="324"/>
        <end position="342"/>
    </location>
</feature>
<feature type="transmembrane region" description="Helical" evidence="5">
    <location>
        <begin position="20"/>
        <end position="37"/>
    </location>
</feature>
<feature type="domain" description="Methyl-accepting transducer" evidence="6">
    <location>
        <begin position="401"/>
        <end position="637"/>
    </location>
</feature>
<sequence>MSLKLPKLLNNQPVTVKLSMFTVLLGIPIFILLIFLIDSENYRIQFAEKEIVGNQYLEYLFPLQESFAKHRGTMAAYLQGNKNFEAKINKIETLANRQLEELTNIAESIDSTIPTSQFVSEIKTHWNRLKGQRQLAPATSFQEHTKLISKVLDLTTYVADHSNLTLDPDLDSYYLMDLTSITLPNLMEVLGQTRGMVAGIAMQQELSRDQALTLSVNLDKIHTLLQKTQSSLDTSIKQTQNASLKTLLPKDYQSLVTHVDRFLALVREEILSKESMSVSSETVFESGTSAISATSKLLGNASPILTELLESRISQVEYHRNKDLSVIASLCLLSLLFIHLITKSIRQQTQSILSSISLVTQERKLTAEAEVHSKDELGKIASNFNQMLTTFRDIVNKINVSSMELAAAAEQTATTSEQSTVSLTEQQHETSQLATAIHEMATTAEEVANSTVRASEAAGNVDSQATEGNTLVNEAVESINVLNNEILKVESTLSKLKASSENITGVLDVIKSVAEQTNLLALNAAIEAARAGDQGRGFSVVADEVRALARRTYESVGEIESILLTFQNHSEDAYSAVGSSKVQVQESTAKVKAVEKALIQIGIAISTIRDMNHQIACASEEYTSVNHEINRNVVRIDEMSHQTVTGANEISDSSKKQAELVHQLKTLACSFSV</sequence>
<keyword evidence="5" id="KW-1133">Transmembrane helix</keyword>
<dbReference type="Pfam" id="PF00672">
    <property type="entry name" value="HAMP"/>
    <property type="match status" value="1"/>
</dbReference>
<dbReference type="CDD" id="cd11386">
    <property type="entry name" value="MCP_signal"/>
    <property type="match status" value="1"/>
</dbReference>
<comment type="similarity">
    <text evidence="3">Belongs to the methyl-accepting chemotaxis (MCP) protein family.</text>
</comment>
<proteinExistence type="inferred from homology"/>
<reference evidence="8" key="2">
    <citation type="submission" date="2023-01" db="EMBL/GenBank/DDBJ databases">
        <title>Draft genome sequence of Litoribrevibacter albus strain NBRC 110071.</title>
        <authorList>
            <person name="Sun Q."/>
            <person name="Mori K."/>
        </authorList>
    </citation>
    <scope>NUCLEOTIDE SEQUENCE</scope>
    <source>
        <strain evidence="8">NBRC 110071</strain>
    </source>
</reference>